<dbReference type="AlphaFoldDB" id="A0A096AN84"/>
<evidence type="ECO:0000259" key="3">
    <source>
        <dbReference type="Pfam" id="PF13505"/>
    </source>
</evidence>
<feature type="chain" id="PRO_5001923932" evidence="2">
    <location>
        <begin position="21"/>
        <end position="190"/>
    </location>
</feature>
<organism evidence="4 5">
    <name type="scientific">Veillonella montpellierensis DNF00314</name>
    <dbReference type="NCBI Taxonomy" id="1401067"/>
    <lineage>
        <taxon>Bacteria</taxon>
        <taxon>Bacillati</taxon>
        <taxon>Bacillota</taxon>
        <taxon>Negativicutes</taxon>
        <taxon>Veillonellales</taxon>
        <taxon>Veillonellaceae</taxon>
        <taxon>Veillonella</taxon>
    </lineage>
</organism>
<proteinExistence type="predicted"/>
<dbReference type="SUPFAM" id="SSF56925">
    <property type="entry name" value="OMPA-like"/>
    <property type="match status" value="1"/>
</dbReference>
<evidence type="ECO:0000313" key="5">
    <source>
        <dbReference type="Proteomes" id="UP000029628"/>
    </source>
</evidence>
<dbReference type="Proteomes" id="UP000029628">
    <property type="component" value="Unassembled WGS sequence"/>
</dbReference>
<evidence type="ECO:0000313" key="4">
    <source>
        <dbReference type="EMBL" id="KGF48146.1"/>
    </source>
</evidence>
<dbReference type="EMBL" id="JRNT01000005">
    <property type="protein sequence ID" value="KGF48146.1"/>
    <property type="molecule type" value="Genomic_DNA"/>
</dbReference>
<comment type="caution">
    <text evidence="4">The sequence shown here is derived from an EMBL/GenBank/DDBJ whole genome shotgun (WGS) entry which is preliminary data.</text>
</comment>
<dbReference type="InterPro" id="IPR027385">
    <property type="entry name" value="Beta-barrel_OMP"/>
</dbReference>
<evidence type="ECO:0000256" key="2">
    <source>
        <dbReference type="SAM" id="SignalP"/>
    </source>
</evidence>
<name>A0A096AN84_9FIRM</name>
<feature type="signal peptide" evidence="2">
    <location>
        <begin position="1"/>
        <end position="20"/>
    </location>
</feature>
<gene>
    <name evidence="4" type="ORF">HMPREF0872_00680</name>
</gene>
<protein>
    <submittedName>
        <fullName evidence="4">Membrane protein</fullName>
    </submittedName>
</protein>
<feature type="domain" description="Outer membrane protein beta-barrel" evidence="3">
    <location>
        <begin position="8"/>
        <end position="190"/>
    </location>
</feature>
<dbReference type="RefSeq" id="WP_028257397.1">
    <property type="nucleotide sequence ID" value="NZ_JRNT01000005.1"/>
</dbReference>
<reference evidence="4 5" key="1">
    <citation type="submission" date="2014-07" db="EMBL/GenBank/DDBJ databases">
        <authorList>
            <person name="McCorrison J."/>
            <person name="Sanka R."/>
            <person name="Torralba M."/>
            <person name="Gillis M."/>
            <person name="Haft D.H."/>
            <person name="Methe B."/>
            <person name="Sutton G."/>
            <person name="Nelson K.E."/>
        </authorList>
    </citation>
    <scope>NUCLEOTIDE SEQUENCE [LARGE SCALE GENOMIC DNA]</scope>
    <source>
        <strain evidence="4 5">DNF00314</strain>
    </source>
</reference>
<accession>A0A096AN84</accession>
<evidence type="ECO:0000256" key="1">
    <source>
        <dbReference type="ARBA" id="ARBA00022729"/>
    </source>
</evidence>
<keyword evidence="5" id="KW-1185">Reference proteome</keyword>
<dbReference type="Pfam" id="PF13505">
    <property type="entry name" value="OMP_b-brl"/>
    <property type="match status" value="1"/>
</dbReference>
<dbReference type="InterPro" id="IPR011250">
    <property type="entry name" value="OMP/PagP_B-barrel"/>
</dbReference>
<dbReference type="eggNOG" id="COG3637">
    <property type="taxonomic scope" value="Bacteria"/>
</dbReference>
<keyword evidence="1 2" id="KW-0732">Signal</keyword>
<sequence length="190" mass="20961">MKKTLLVTAILSMTSALAFAQTAPVTNITTDTSKINVEYNFAQHVQRDSGHKDGFGVSLEHGFSDRLAAQYSYSKLNNKNITNIKDHQLALVYKYNDMINFYGAGTLIDTHSHNYGVQAGVIGYMPISDKINGYAKVGLGDDIKQSYQIGANYALTDGVDLNVYYGYDNYNMNEKNTTVKGLHAGIGYTF</sequence>